<evidence type="ECO:0008006" key="3">
    <source>
        <dbReference type="Google" id="ProtNLM"/>
    </source>
</evidence>
<reference evidence="1 2" key="1">
    <citation type="submission" date="2019-03" db="EMBL/GenBank/DDBJ databases">
        <title>Freshwater and sediment microbial communities from various areas in North America, analyzing microbe dynamics in response to fracking.</title>
        <authorList>
            <person name="Lamendella R."/>
        </authorList>
    </citation>
    <scope>NUCLEOTIDE SEQUENCE [LARGE SCALE GENOMIC DNA]</scope>
    <source>
        <strain evidence="1 2">114D</strain>
    </source>
</reference>
<dbReference type="Proteomes" id="UP000294848">
    <property type="component" value="Unassembled WGS sequence"/>
</dbReference>
<protein>
    <recommendedName>
        <fullName evidence="3">Lipoprotein</fullName>
    </recommendedName>
</protein>
<evidence type="ECO:0000313" key="1">
    <source>
        <dbReference type="EMBL" id="TDO02599.1"/>
    </source>
</evidence>
<proteinExistence type="predicted"/>
<comment type="caution">
    <text evidence="1">The sequence shown here is derived from an EMBL/GenBank/DDBJ whole genome shotgun (WGS) entry which is preliminary data.</text>
</comment>
<dbReference type="EMBL" id="SNWI01000004">
    <property type="protein sequence ID" value="TDO02599.1"/>
    <property type="molecule type" value="Genomic_DNA"/>
</dbReference>
<name>A0A4V3BYH3_9BACT</name>
<organism evidence="1 2">
    <name type="scientific">Sunxiuqinia elliptica</name>
    <dbReference type="NCBI Taxonomy" id="655355"/>
    <lineage>
        <taxon>Bacteria</taxon>
        <taxon>Pseudomonadati</taxon>
        <taxon>Bacteroidota</taxon>
        <taxon>Bacteroidia</taxon>
        <taxon>Marinilabiliales</taxon>
        <taxon>Prolixibacteraceae</taxon>
        <taxon>Sunxiuqinia</taxon>
    </lineage>
</organism>
<evidence type="ECO:0000313" key="2">
    <source>
        <dbReference type="Proteomes" id="UP000294848"/>
    </source>
</evidence>
<sequence>MKRILFISVLAVLFLGCSKEDEPEVSSPSEETEQAEAFSLSGKTYAAYGGQGGIYGFEVYDVYYVSRFTSNNNVEQTARKNSPTGEILGAIVNYTYTIDYPKLTITMGSNEVIATFVDEETYRTGSGSNVTEYILQ</sequence>
<dbReference type="RefSeq" id="WP_133464859.1">
    <property type="nucleotide sequence ID" value="NZ_SNWI01000004.1"/>
</dbReference>
<accession>A0A4V3BYH3</accession>
<dbReference type="AlphaFoldDB" id="A0A4V3BYH3"/>
<gene>
    <name evidence="1" type="ORF">DET52_10464</name>
</gene>
<dbReference type="PROSITE" id="PS51257">
    <property type="entry name" value="PROKAR_LIPOPROTEIN"/>
    <property type="match status" value="1"/>
</dbReference>